<sequence length="96" mass="10631">MIVDPFPGPILINHKILSNLLSYSSVSQEMTCFNWRAGMLVVQCLDYECITLTLGSASIQPKRAVPLTVHLYLLLGIFLKPQPKLVSNGTLPNSFL</sequence>
<protein>
    <submittedName>
        <fullName evidence="1">Uncharacterized protein</fullName>
    </submittedName>
</protein>
<dbReference type="Gramene" id="PRQ45711">
    <property type="protein sequence ID" value="PRQ45711"/>
    <property type="gene ID" value="RchiOBHm_Chr3g0494591"/>
</dbReference>
<keyword evidence="2" id="KW-1185">Reference proteome</keyword>
<comment type="caution">
    <text evidence="1">The sequence shown here is derived from an EMBL/GenBank/DDBJ whole genome shotgun (WGS) entry which is preliminary data.</text>
</comment>
<dbReference type="AlphaFoldDB" id="A0A2P6RH08"/>
<proteinExistence type="predicted"/>
<evidence type="ECO:0000313" key="1">
    <source>
        <dbReference type="EMBL" id="PRQ45711.1"/>
    </source>
</evidence>
<organism evidence="1 2">
    <name type="scientific">Rosa chinensis</name>
    <name type="common">China rose</name>
    <dbReference type="NCBI Taxonomy" id="74649"/>
    <lineage>
        <taxon>Eukaryota</taxon>
        <taxon>Viridiplantae</taxon>
        <taxon>Streptophyta</taxon>
        <taxon>Embryophyta</taxon>
        <taxon>Tracheophyta</taxon>
        <taxon>Spermatophyta</taxon>
        <taxon>Magnoliopsida</taxon>
        <taxon>eudicotyledons</taxon>
        <taxon>Gunneridae</taxon>
        <taxon>Pentapetalae</taxon>
        <taxon>rosids</taxon>
        <taxon>fabids</taxon>
        <taxon>Rosales</taxon>
        <taxon>Rosaceae</taxon>
        <taxon>Rosoideae</taxon>
        <taxon>Rosoideae incertae sedis</taxon>
        <taxon>Rosa</taxon>
    </lineage>
</organism>
<dbReference type="Proteomes" id="UP000238479">
    <property type="component" value="Chromosome 3"/>
</dbReference>
<evidence type="ECO:0000313" key="2">
    <source>
        <dbReference type="Proteomes" id="UP000238479"/>
    </source>
</evidence>
<dbReference type="EMBL" id="PDCK01000041">
    <property type="protein sequence ID" value="PRQ45711.1"/>
    <property type="molecule type" value="Genomic_DNA"/>
</dbReference>
<reference evidence="1 2" key="1">
    <citation type="journal article" date="2018" name="Nat. Genet.">
        <title>The Rosa genome provides new insights in the design of modern roses.</title>
        <authorList>
            <person name="Bendahmane M."/>
        </authorList>
    </citation>
    <scope>NUCLEOTIDE SEQUENCE [LARGE SCALE GENOMIC DNA]</scope>
    <source>
        <strain evidence="2">cv. Old Blush</strain>
    </source>
</reference>
<gene>
    <name evidence="1" type="ORF">RchiOBHm_Chr3g0494591</name>
</gene>
<accession>A0A2P6RH08</accession>
<name>A0A2P6RH08_ROSCH</name>